<dbReference type="GO" id="GO:0016020">
    <property type="term" value="C:membrane"/>
    <property type="evidence" value="ECO:0007669"/>
    <property type="project" value="InterPro"/>
</dbReference>
<feature type="domain" description="Dystroglycan-type cadherin-like" evidence="1">
    <location>
        <begin position="117"/>
        <end position="208"/>
    </location>
</feature>
<protein>
    <recommendedName>
        <fullName evidence="1">Dystroglycan-type cadherin-like domain-containing protein</fullName>
    </recommendedName>
</protein>
<dbReference type="AlphaFoldDB" id="X1J2M4"/>
<sequence>LMFLLLFLPLSGCFPPPTNQAPILTSDPITTATVGVLYTYNVNATDPDDDALTYSLAAKPTGMTINSATGLVKWTPTAAQVGDNSVTVTVSDGSLNITQPFIIKVSKPTPTPINHPPVITPIPNLTATVGVVFAYDVNATDPDGDVLTYSLIAPKPTNMTINSDSGVIIWIPTLAQVGNNSVIVGVSDGALSDTQGFTITVSKPTPTPINHKPIIYSAPVTTATVGVTYVYDVNATDPDGDTLTYSLATYPSGMFINSVNGLIWWIP</sequence>
<dbReference type="Gene3D" id="2.60.40.10">
    <property type="entry name" value="Immunoglobulins"/>
    <property type="match status" value="3"/>
</dbReference>
<dbReference type="GO" id="GO:0005509">
    <property type="term" value="F:calcium ion binding"/>
    <property type="evidence" value="ECO:0007669"/>
    <property type="project" value="InterPro"/>
</dbReference>
<evidence type="ECO:0000313" key="2">
    <source>
        <dbReference type="EMBL" id="GAH64003.1"/>
    </source>
</evidence>
<dbReference type="SMART" id="SM00736">
    <property type="entry name" value="CADG"/>
    <property type="match status" value="2"/>
</dbReference>
<organism evidence="2">
    <name type="scientific">marine sediment metagenome</name>
    <dbReference type="NCBI Taxonomy" id="412755"/>
    <lineage>
        <taxon>unclassified sequences</taxon>
        <taxon>metagenomes</taxon>
        <taxon>ecological metagenomes</taxon>
    </lineage>
</organism>
<dbReference type="InterPro" id="IPR006644">
    <property type="entry name" value="Cadg"/>
</dbReference>
<proteinExistence type="predicted"/>
<dbReference type="InterPro" id="IPR015919">
    <property type="entry name" value="Cadherin-like_sf"/>
</dbReference>
<reference evidence="2" key="1">
    <citation type="journal article" date="2014" name="Front. Microbiol.">
        <title>High frequency of phylogenetically diverse reductive dehalogenase-homologous genes in deep subseafloor sedimentary metagenomes.</title>
        <authorList>
            <person name="Kawai M."/>
            <person name="Futagami T."/>
            <person name="Toyoda A."/>
            <person name="Takaki Y."/>
            <person name="Nishi S."/>
            <person name="Hori S."/>
            <person name="Arai W."/>
            <person name="Tsubouchi T."/>
            <person name="Morono Y."/>
            <person name="Uchiyama I."/>
            <person name="Ito T."/>
            <person name="Fujiyama A."/>
            <person name="Inagaki F."/>
            <person name="Takami H."/>
        </authorList>
    </citation>
    <scope>NUCLEOTIDE SEQUENCE</scope>
    <source>
        <strain evidence="2">Expedition CK06-06</strain>
    </source>
</reference>
<dbReference type="EMBL" id="BARU01029176">
    <property type="protein sequence ID" value="GAH64003.1"/>
    <property type="molecule type" value="Genomic_DNA"/>
</dbReference>
<accession>X1J2M4</accession>
<name>X1J2M4_9ZZZZ</name>
<gene>
    <name evidence="2" type="ORF">S03H2_46466</name>
</gene>
<comment type="caution">
    <text evidence="2">The sequence shown here is derived from an EMBL/GenBank/DDBJ whole genome shotgun (WGS) entry which is preliminary data.</text>
</comment>
<dbReference type="SUPFAM" id="SSF49313">
    <property type="entry name" value="Cadherin-like"/>
    <property type="match status" value="3"/>
</dbReference>
<dbReference type="Pfam" id="PF05345">
    <property type="entry name" value="He_PIG"/>
    <property type="match status" value="3"/>
</dbReference>
<feature type="non-terminal residue" evidence="2">
    <location>
        <position position="1"/>
    </location>
</feature>
<feature type="non-terminal residue" evidence="2">
    <location>
        <position position="267"/>
    </location>
</feature>
<feature type="domain" description="Dystroglycan-type cadherin-like" evidence="1">
    <location>
        <begin position="18"/>
        <end position="112"/>
    </location>
</feature>
<dbReference type="InterPro" id="IPR013783">
    <property type="entry name" value="Ig-like_fold"/>
</dbReference>
<evidence type="ECO:0000259" key="1">
    <source>
        <dbReference type="SMART" id="SM00736"/>
    </source>
</evidence>